<name>A0AAV4SDF0_9ARAC</name>
<proteinExistence type="predicted"/>
<dbReference type="EMBL" id="BPLQ01007752">
    <property type="protein sequence ID" value="GIY32175.1"/>
    <property type="molecule type" value="Genomic_DNA"/>
</dbReference>
<dbReference type="AlphaFoldDB" id="A0AAV4SDF0"/>
<protein>
    <submittedName>
        <fullName evidence="1">Uncharacterized protein</fullName>
    </submittedName>
</protein>
<dbReference type="Proteomes" id="UP001054837">
    <property type="component" value="Unassembled WGS sequence"/>
</dbReference>
<reference evidence="1 2" key="1">
    <citation type="submission" date="2021-06" db="EMBL/GenBank/DDBJ databases">
        <title>Caerostris darwini draft genome.</title>
        <authorList>
            <person name="Kono N."/>
            <person name="Arakawa K."/>
        </authorList>
    </citation>
    <scope>NUCLEOTIDE SEQUENCE [LARGE SCALE GENOMIC DNA]</scope>
</reference>
<sequence>MTTESAVEREIPQQNDRLKTHCSEKEVQQASGEIEEQTDEIMGAVLPGCGISEYSQTLLRFLKALCQSMSFRHDNILHKDIMTVTVFGKS</sequence>
<organism evidence="1 2">
    <name type="scientific">Caerostris darwini</name>
    <dbReference type="NCBI Taxonomy" id="1538125"/>
    <lineage>
        <taxon>Eukaryota</taxon>
        <taxon>Metazoa</taxon>
        <taxon>Ecdysozoa</taxon>
        <taxon>Arthropoda</taxon>
        <taxon>Chelicerata</taxon>
        <taxon>Arachnida</taxon>
        <taxon>Araneae</taxon>
        <taxon>Araneomorphae</taxon>
        <taxon>Entelegynae</taxon>
        <taxon>Araneoidea</taxon>
        <taxon>Araneidae</taxon>
        <taxon>Caerostris</taxon>
    </lineage>
</organism>
<keyword evidence="2" id="KW-1185">Reference proteome</keyword>
<gene>
    <name evidence="1" type="ORF">CDAR_7131</name>
</gene>
<accession>A0AAV4SDF0</accession>
<evidence type="ECO:0000313" key="1">
    <source>
        <dbReference type="EMBL" id="GIY32175.1"/>
    </source>
</evidence>
<comment type="caution">
    <text evidence="1">The sequence shown here is derived from an EMBL/GenBank/DDBJ whole genome shotgun (WGS) entry which is preliminary data.</text>
</comment>
<evidence type="ECO:0000313" key="2">
    <source>
        <dbReference type="Proteomes" id="UP001054837"/>
    </source>
</evidence>